<accession>A0A0A9QAA4</accession>
<reference evidence="1" key="2">
    <citation type="journal article" date="2015" name="Data Brief">
        <title>Shoot transcriptome of the giant reed, Arundo donax.</title>
        <authorList>
            <person name="Barrero R.A."/>
            <person name="Guerrero F.D."/>
            <person name="Moolhuijzen P."/>
            <person name="Goolsby J.A."/>
            <person name="Tidwell J."/>
            <person name="Bellgard S.E."/>
            <person name="Bellgard M.I."/>
        </authorList>
    </citation>
    <scope>NUCLEOTIDE SEQUENCE</scope>
    <source>
        <tissue evidence="1">Shoot tissue taken approximately 20 cm above the soil surface</tissue>
    </source>
</reference>
<sequence length="14" mass="1711">MHQIPFRLLKMALL</sequence>
<protein>
    <submittedName>
        <fullName evidence="1">Uncharacterized protein</fullName>
    </submittedName>
</protein>
<organism evidence="1">
    <name type="scientific">Arundo donax</name>
    <name type="common">Giant reed</name>
    <name type="synonym">Donax arundinaceus</name>
    <dbReference type="NCBI Taxonomy" id="35708"/>
    <lineage>
        <taxon>Eukaryota</taxon>
        <taxon>Viridiplantae</taxon>
        <taxon>Streptophyta</taxon>
        <taxon>Embryophyta</taxon>
        <taxon>Tracheophyta</taxon>
        <taxon>Spermatophyta</taxon>
        <taxon>Magnoliopsida</taxon>
        <taxon>Liliopsida</taxon>
        <taxon>Poales</taxon>
        <taxon>Poaceae</taxon>
        <taxon>PACMAD clade</taxon>
        <taxon>Arundinoideae</taxon>
        <taxon>Arundineae</taxon>
        <taxon>Arundo</taxon>
    </lineage>
</organism>
<evidence type="ECO:0000313" key="1">
    <source>
        <dbReference type="EMBL" id="JAD50711.1"/>
    </source>
</evidence>
<reference evidence="1" key="1">
    <citation type="submission" date="2014-09" db="EMBL/GenBank/DDBJ databases">
        <authorList>
            <person name="Magalhaes I.L.F."/>
            <person name="Oliveira U."/>
            <person name="Santos F.R."/>
            <person name="Vidigal T.H.D.A."/>
            <person name="Brescovit A.D."/>
            <person name="Santos A.J."/>
        </authorList>
    </citation>
    <scope>NUCLEOTIDE SEQUENCE</scope>
    <source>
        <tissue evidence="1">Shoot tissue taken approximately 20 cm above the soil surface</tissue>
    </source>
</reference>
<dbReference type="EMBL" id="GBRH01247184">
    <property type="protein sequence ID" value="JAD50711.1"/>
    <property type="molecule type" value="Transcribed_RNA"/>
</dbReference>
<proteinExistence type="predicted"/>
<name>A0A0A9QAA4_ARUDO</name>